<organism evidence="1 2">
    <name type="scientific">Fluviicola chungangensis</name>
    <dbReference type="NCBI Taxonomy" id="2597671"/>
    <lineage>
        <taxon>Bacteria</taxon>
        <taxon>Pseudomonadati</taxon>
        <taxon>Bacteroidota</taxon>
        <taxon>Flavobacteriia</taxon>
        <taxon>Flavobacteriales</taxon>
        <taxon>Crocinitomicaceae</taxon>
        <taxon>Fluviicola</taxon>
    </lineage>
</organism>
<evidence type="ECO:0000313" key="1">
    <source>
        <dbReference type="EMBL" id="TSJ46779.1"/>
    </source>
</evidence>
<proteinExistence type="predicted"/>
<accession>A0A556N3Z4</accession>
<keyword evidence="2" id="KW-1185">Reference proteome</keyword>
<gene>
    <name evidence="1" type="ORF">FO442_06360</name>
</gene>
<comment type="caution">
    <text evidence="1">The sequence shown here is derived from an EMBL/GenBank/DDBJ whole genome shotgun (WGS) entry which is preliminary data.</text>
</comment>
<dbReference type="OrthoDB" id="1100725at2"/>
<reference evidence="1 2" key="1">
    <citation type="submission" date="2019-07" db="EMBL/GenBank/DDBJ databases">
        <authorList>
            <person name="Huq M.A."/>
        </authorList>
    </citation>
    <scope>NUCLEOTIDE SEQUENCE [LARGE SCALE GENOMIC DNA]</scope>
    <source>
        <strain evidence="1 2">MAH-3</strain>
    </source>
</reference>
<sequence>MEMHALIEEMTALLAKIKSGEATLGELEAFAAAAGQLNERAIILRYKAVEAKVYGTAVSEKPVSETPVSKMPGKEEIAPIVEAQEPHRETHEEPSFDLFGMDSDEEEAIPFELIEDVVEEVMDEEPVDEIRPAHEEPVEEEKAPVIPEPAFAAPIENTQDLHPIYGKLNSNDGTLAARLMSVRLETLKGAFGFNERLQIIQELFNGSNEEFNQLIEQIENIPSKEQARSLVSSYANKYHWDVESQLAIELIQKVERKYA</sequence>
<dbReference type="AlphaFoldDB" id="A0A556N3Z4"/>
<protein>
    <submittedName>
        <fullName evidence="1">Uncharacterized protein</fullName>
    </submittedName>
</protein>
<name>A0A556N3Z4_9FLAO</name>
<dbReference type="EMBL" id="VLPL01000002">
    <property type="protein sequence ID" value="TSJ46779.1"/>
    <property type="molecule type" value="Genomic_DNA"/>
</dbReference>
<dbReference type="Proteomes" id="UP000316008">
    <property type="component" value="Unassembled WGS sequence"/>
</dbReference>
<evidence type="ECO:0000313" key="2">
    <source>
        <dbReference type="Proteomes" id="UP000316008"/>
    </source>
</evidence>
<dbReference type="RefSeq" id="WP_144332316.1">
    <property type="nucleotide sequence ID" value="NZ_VLPL01000002.1"/>
</dbReference>